<keyword evidence="3" id="KW-1185">Reference proteome</keyword>
<sequence length="124" mass="14202">MLKLVMWVKRLPHLSRAEFDTHWKEIHGPLVRRHSAVLGIRRYVQTVPLDNPAAQAAIQSGRGTVPVDFDGGAELWWDNFDAHRAARETPDGARALRDLMEDEARFVDLSRSQLWYATERAIIS</sequence>
<comment type="caution">
    <text evidence="2">The sequence shown here is derived from an EMBL/GenBank/DDBJ whole genome shotgun (WGS) entry which is preliminary data.</text>
</comment>
<protein>
    <submittedName>
        <fullName evidence="2">EthD domain-containing protein</fullName>
    </submittedName>
</protein>
<reference evidence="3" key="1">
    <citation type="journal article" date="2019" name="Int. J. Syst. Evol. Microbiol.">
        <title>The Global Catalogue of Microorganisms (GCM) 10K type strain sequencing project: providing services to taxonomists for standard genome sequencing and annotation.</title>
        <authorList>
            <consortium name="The Broad Institute Genomics Platform"/>
            <consortium name="The Broad Institute Genome Sequencing Center for Infectious Disease"/>
            <person name="Wu L."/>
            <person name="Ma J."/>
        </authorList>
    </citation>
    <scope>NUCLEOTIDE SEQUENCE [LARGE SCALE GENOMIC DNA]</scope>
    <source>
        <strain evidence="3">KCTC 62192</strain>
    </source>
</reference>
<dbReference type="Proteomes" id="UP001595443">
    <property type="component" value="Unassembled WGS sequence"/>
</dbReference>
<evidence type="ECO:0000313" key="2">
    <source>
        <dbReference type="EMBL" id="MFC2966978.1"/>
    </source>
</evidence>
<gene>
    <name evidence="2" type="ORF">ACFOES_02625</name>
</gene>
<accession>A0ABV7ADE9</accession>
<dbReference type="Pfam" id="PF07110">
    <property type="entry name" value="EthD"/>
    <property type="match status" value="1"/>
</dbReference>
<dbReference type="EMBL" id="JBHRSK010000003">
    <property type="protein sequence ID" value="MFC2966978.1"/>
    <property type="molecule type" value="Genomic_DNA"/>
</dbReference>
<proteinExistence type="predicted"/>
<dbReference type="NCBIfam" id="TIGR02118">
    <property type="entry name" value="EthD family reductase"/>
    <property type="match status" value="1"/>
</dbReference>
<dbReference type="Gene3D" id="3.30.70.100">
    <property type="match status" value="1"/>
</dbReference>
<dbReference type="SUPFAM" id="SSF54909">
    <property type="entry name" value="Dimeric alpha+beta barrel"/>
    <property type="match status" value="1"/>
</dbReference>
<name>A0ABV7ADE9_9RHOB</name>
<evidence type="ECO:0000259" key="1">
    <source>
        <dbReference type="Pfam" id="PF07110"/>
    </source>
</evidence>
<organism evidence="2 3">
    <name type="scientific">Acidimangrovimonas pyrenivorans</name>
    <dbReference type="NCBI Taxonomy" id="2030798"/>
    <lineage>
        <taxon>Bacteria</taxon>
        <taxon>Pseudomonadati</taxon>
        <taxon>Pseudomonadota</taxon>
        <taxon>Alphaproteobacteria</taxon>
        <taxon>Rhodobacterales</taxon>
        <taxon>Paracoccaceae</taxon>
        <taxon>Acidimangrovimonas</taxon>
    </lineage>
</organism>
<evidence type="ECO:0000313" key="3">
    <source>
        <dbReference type="Proteomes" id="UP001595443"/>
    </source>
</evidence>
<dbReference type="InterPro" id="IPR009799">
    <property type="entry name" value="EthD_dom"/>
</dbReference>
<dbReference type="InterPro" id="IPR011008">
    <property type="entry name" value="Dimeric_a/b-barrel"/>
</dbReference>
<feature type="domain" description="EthD" evidence="1">
    <location>
        <begin position="12"/>
        <end position="110"/>
    </location>
</feature>
<dbReference type="RefSeq" id="WP_377831607.1">
    <property type="nucleotide sequence ID" value="NZ_JBHRSK010000003.1"/>
</dbReference>